<dbReference type="EMBL" id="BMAV01010510">
    <property type="protein sequence ID" value="GFY55661.1"/>
    <property type="molecule type" value="Genomic_DNA"/>
</dbReference>
<proteinExistence type="predicted"/>
<organism evidence="2 3">
    <name type="scientific">Trichonephila inaurata madagascariensis</name>
    <dbReference type="NCBI Taxonomy" id="2747483"/>
    <lineage>
        <taxon>Eukaryota</taxon>
        <taxon>Metazoa</taxon>
        <taxon>Ecdysozoa</taxon>
        <taxon>Arthropoda</taxon>
        <taxon>Chelicerata</taxon>
        <taxon>Arachnida</taxon>
        <taxon>Araneae</taxon>
        <taxon>Araneomorphae</taxon>
        <taxon>Entelegynae</taxon>
        <taxon>Araneoidea</taxon>
        <taxon>Nephilidae</taxon>
        <taxon>Trichonephila</taxon>
        <taxon>Trichonephila inaurata</taxon>
    </lineage>
</organism>
<evidence type="ECO:0000256" key="1">
    <source>
        <dbReference type="SAM" id="MobiDB-lite"/>
    </source>
</evidence>
<dbReference type="Proteomes" id="UP000886998">
    <property type="component" value="Unassembled WGS sequence"/>
</dbReference>
<protein>
    <submittedName>
        <fullName evidence="2">Uncharacterized protein</fullName>
    </submittedName>
</protein>
<comment type="caution">
    <text evidence="2">The sequence shown here is derived from an EMBL/GenBank/DDBJ whole genome shotgun (WGS) entry which is preliminary data.</text>
</comment>
<name>A0A8X6XQ83_9ARAC</name>
<reference evidence="2" key="1">
    <citation type="submission" date="2020-08" db="EMBL/GenBank/DDBJ databases">
        <title>Multicomponent nature underlies the extraordinary mechanical properties of spider dragline silk.</title>
        <authorList>
            <person name="Kono N."/>
            <person name="Nakamura H."/>
            <person name="Mori M."/>
            <person name="Yoshida Y."/>
            <person name="Ohtoshi R."/>
            <person name="Malay A.D."/>
            <person name="Moran D.A.P."/>
            <person name="Tomita M."/>
            <person name="Numata K."/>
            <person name="Arakawa K."/>
        </authorList>
    </citation>
    <scope>NUCLEOTIDE SEQUENCE</scope>
</reference>
<dbReference type="OrthoDB" id="10527927at2759"/>
<accession>A0A8X6XQ83</accession>
<feature type="compositionally biased region" description="Basic and acidic residues" evidence="1">
    <location>
        <begin position="126"/>
        <end position="147"/>
    </location>
</feature>
<feature type="region of interest" description="Disordered" evidence="1">
    <location>
        <begin position="114"/>
        <end position="147"/>
    </location>
</feature>
<keyword evidence="3" id="KW-1185">Reference proteome</keyword>
<evidence type="ECO:0000313" key="3">
    <source>
        <dbReference type="Proteomes" id="UP000886998"/>
    </source>
</evidence>
<dbReference type="AlphaFoldDB" id="A0A8X6XQ83"/>
<sequence>MDKSNEEKPLEHCDGEGCHEAVYKSLEHCPTESLELLDHVDKPMVENTCTEFIVETMERVDEAMECSDLESMEEVMKCSDPDIVAMEYSEELLGNFEIILDEKATELENAEVDKKEENVEMAQSEKAIESTVDRDEKLVEPEMAVKN</sequence>
<gene>
    <name evidence="2" type="ORF">TNIN_424441</name>
</gene>
<evidence type="ECO:0000313" key="2">
    <source>
        <dbReference type="EMBL" id="GFY55661.1"/>
    </source>
</evidence>